<evidence type="ECO:0000313" key="1">
    <source>
        <dbReference type="EMBL" id="ARU45165.1"/>
    </source>
</evidence>
<reference evidence="1 2" key="2">
    <citation type="journal article" date="2020" name="Antonie Van Leeuwenhoek">
        <title>Phylogenomic characterisation of a novel corynebacterial species pathogenic to animals.</title>
        <authorList>
            <person name="Moller J."/>
            <person name="Musella L."/>
            <person name="Melnikov V."/>
            <person name="Geissdorfer W."/>
            <person name="Burkovski A."/>
            <person name="Sangal V."/>
        </authorList>
    </citation>
    <scope>NUCLEOTIDE SEQUENCE [LARGE SCALE GENOMIC DNA]</scope>
    <source>
        <strain evidence="1 2">PO100/5</strain>
    </source>
</reference>
<dbReference type="OrthoDB" id="530636at2"/>
<dbReference type="Proteomes" id="UP000195652">
    <property type="component" value="Chromosome"/>
</dbReference>
<gene>
    <name evidence="1" type="ORF">CBE74_00030</name>
</gene>
<name>A0A7Y4P9V9_9CORY</name>
<keyword evidence="2" id="KW-1185">Reference proteome</keyword>
<organism evidence="1 2">
    <name type="scientific">Corynebacterium silvaticum</name>
    <dbReference type="NCBI Taxonomy" id="2320431"/>
    <lineage>
        <taxon>Bacteria</taxon>
        <taxon>Bacillati</taxon>
        <taxon>Actinomycetota</taxon>
        <taxon>Actinomycetes</taxon>
        <taxon>Mycobacteriales</taxon>
        <taxon>Corynebacteriaceae</taxon>
        <taxon>Corynebacterium</taxon>
    </lineage>
</organism>
<protein>
    <submittedName>
        <fullName evidence="1">Uncharacterized protein</fullName>
    </submittedName>
</protein>
<dbReference type="RefSeq" id="WP_087453056.1">
    <property type="nucleotide sequence ID" value="NZ_CP021417.2"/>
</dbReference>
<dbReference type="AlphaFoldDB" id="A0A7Y4P9V9"/>
<dbReference type="InterPro" id="IPR054211">
    <property type="entry name" value="DUF6918"/>
</dbReference>
<sequence length="144" mass="15461">MSSLKSLLETKHATVGAELSAFIETTVAEQKGLSGMALKGTIGAAKTVNGDIVTKAANRLLPEVIEVLDPYWTQFEKSGDADFGIFLAGRKEEVSSELLVMADRNAEKIDVPALKKAYSSLRGKAAGFIEPNVEGLGRIMHNHM</sequence>
<reference evidence="1 2" key="3">
    <citation type="journal article" date="2020" name="Int. J. Syst. Evol. Microbiol.">
        <title>Corynebacterium silvaticum sp. nov., a unique group of NTTB corynebacteria in wild boar and roe deer.</title>
        <authorList>
            <person name="Dangel A."/>
            <person name="Berger A."/>
            <person name="Rau J."/>
            <person name="Eisenberg T."/>
            <person name="Kampfer P."/>
            <person name="Margos G."/>
            <person name="Contzen M."/>
            <person name="Busse H.J."/>
            <person name="Konrad R."/>
            <person name="Peters M."/>
            <person name="Sting R."/>
            <person name="Sing A."/>
        </authorList>
    </citation>
    <scope>NUCLEOTIDE SEQUENCE [LARGE SCALE GENOMIC DNA]</scope>
    <source>
        <strain evidence="1 2">PO100/5</strain>
    </source>
</reference>
<dbReference type="EMBL" id="CP021417">
    <property type="protein sequence ID" value="ARU45165.1"/>
    <property type="molecule type" value="Genomic_DNA"/>
</dbReference>
<dbReference type="Pfam" id="PF21893">
    <property type="entry name" value="DUF6918"/>
    <property type="match status" value="1"/>
</dbReference>
<reference evidence="1 2" key="1">
    <citation type="journal article" date="2014" name="BMC Vet. Res.">
        <title>First report of Corynebacterium pseudotuberculosis from caseous lymphadenitis lesions in Black Alentejano pig (Sus scrofa domesticus).</title>
        <authorList>
            <person name="Oliveira M."/>
            <person name="Barroco C."/>
            <person name="Mottola C."/>
            <person name="Santos R."/>
            <person name="Lemsaddek A."/>
            <person name="Tavares L."/>
            <person name="Semedo-Lemsaddek T."/>
        </authorList>
    </citation>
    <scope>NUCLEOTIDE SEQUENCE [LARGE SCALE GENOMIC DNA]</scope>
    <source>
        <strain evidence="1 2">PO100/5</strain>
    </source>
</reference>
<evidence type="ECO:0000313" key="2">
    <source>
        <dbReference type="Proteomes" id="UP000195652"/>
    </source>
</evidence>
<proteinExistence type="predicted"/>
<dbReference type="KEGG" id="csil:CBE74_00030"/>
<dbReference type="GeneID" id="75006693"/>
<reference evidence="1 2" key="4">
    <citation type="journal article" date="2020" name="PLoS ONE">
        <title>Taxonomic classification of strain PO100/5 shows a broader geographic distribution and genetic markers of the recently described Corynebacterium silvaticum.</title>
        <authorList>
            <person name="Viana M.V.C."/>
            <person name="Profeta R."/>
            <person name="da Silva A.L."/>
            <person name="Hurtado R."/>
            <person name="Cerqueira J.C."/>
            <person name="Ribeiro B.F.S."/>
            <person name="Almeida M.O."/>
            <person name="Morais-Rodrigues F."/>
            <person name="Soares S.C."/>
            <person name="Oliveira M."/>
            <person name="Tavares L."/>
            <person name="Figueiredo H."/>
            <person name="Wattam A.R."/>
            <person name="Barh D."/>
            <person name="Ghosh P."/>
            <person name="Silva A."/>
            <person name="Azevedo V."/>
        </authorList>
    </citation>
    <scope>NUCLEOTIDE SEQUENCE [LARGE SCALE GENOMIC DNA]</scope>
    <source>
        <strain evidence="1 2">PO100/5</strain>
    </source>
</reference>
<accession>A0A7Y4P9V9</accession>